<dbReference type="OrthoDB" id="15235at2759"/>
<dbReference type="InterPro" id="IPR017932">
    <property type="entry name" value="GATase_2_dom"/>
</dbReference>
<sequence length="740" mass="81731">MCGICGCFFVNGSVPSLFILRQLQQSMAKMEYRGYDSCGAAIQGQAKGGSHTGIHLFKAVGSPSEAFWPVVEMESDRIDTELVSSVQVGMGHTRWATHGEAGVRNCHPHISSDLKEFVVVHNGQITNFAQIRAYLLSQRNWEFYSETDTEVIPKLALFFYEQTPNATFSEIVEQVCQVLDGAYALIFMSSLFPNEVVATKCGSPLIIGVQSETRVELSDCRAFRKRSGSTEYANAVRQAVNNSGSFASRFPNVEEFLLNNETSAAYEDLAEPKQIKYKPSNDITSEEPKIQYYFSSDRPALAGLTSYSLDLHDFDIAHARPNGELAISYKHPGSMADRQLKMQEFEQVLCEENLFSSKTEKEIHQQRATIESAIRGRVDFETHAVKLGGIQGHLDEICRSSRIYMIAMGTSTHAALATQTILTTLTNKSVSVMQATQFLDMDEPISKSDLCIFISQSGETADSKHALDYCNQAGALTLGITNVVGSSICQNTSCGIHVNAGVEVGVASTKAYTSQYICLVLLGIAIAQAHSITGSRVREMSIEIIDALRELPGKTEEVLNQKAKIRHLAHLIQEKQATIKESTMFNREQSNSLYILGRGFQYAVAREAALKIKEIAYMHAEGLCASELKHGPLAMVQDNFPTILFALKDRYQEHAFNAMNQLVSRGCVPFVFITEGDELELARNFKCKENVPFHIALPKSTPCLQGILAVIPMQLLSLYLAQARGCNVDQPRNLAKSVTV</sequence>
<keyword evidence="10" id="KW-1185">Reference proteome</keyword>
<comment type="caution">
    <text evidence="9">The sequence shown here is derived from an EMBL/GenBank/DDBJ whole genome shotgun (WGS) entry which is preliminary data.</text>
</comment>
<dbReference type="EMBL" id="VCGU01000001">
    <property type="protein sequence ID" value="TRY80899.1"/>
    <property type="molecule type" value="Genomic_DNA"/>
</dbReference>
<proteinExistence type="predicted"/>
<dbReference type="InterPro" id="IPR035466">
    <property type="entry name" value="GlmS/AgaS_SIS"/>
</dbReference>
<dbReference type="SUPFAM" id="SSF56235">
    <property type="entry name" value="N-terminal nucleophile aminohydrolases (Ntn hydrolases)"/>
    <property type="match status" value="1"/>
</dbReference>
<dbReference type="STRING" id="6832.A0A553PT92"/>
<dbReference type="SUPFAM" id="SSF53697">
    <property type="entry name" value="SIS domain"/>
    <property type="match status" value="1"/>
</dbReference>
<dbReference type="InterPro" id="IPR029055">
    <property type="entry name" value="Ntn_hydrolases_N"/>
</dbReference>
<dbReference type="Proteomes" id="UP000318571">
    <property type="component" value="Chromosome 12"/>
</dbReference>
<evidence type="ECO:0000256" key="6">
    <source>
        <dbReference type="ARBA" id="ARBA00022962"/>
    </source>
</evidence>
<evidence type="ECO:0000256" key="5">
    <source>
        <dbReference type="ARBA" id="ARBA00022737"/>
    </source>
</evidence>
<feature type="domain" description="Glutamine amidotransferase type-2" evidence="7">
    <location>
        <begin position="2"/>
        <end position="330"/>
    </location>
</feature>
<protein>
    <recommendedName>
        <fullName evidence="2">glutamine--fructose-6-phosphate transaminase (isomerizing)</fullName>
        <ecNumber evidence="2">2.6.1.16</ecNumber>
    </recommendedName>
</protein>
<dbReference type="Gene3D" id="3.40.50.10490">
    <property type="entry name" value="Glucose-6-phosphate isomerase like protein, domain 1"/>
    <property type="match status" value="2"/>
</dbReference>
<dbReference type="Pfam" id="PF01380">
    <property type="entry name" value="SIS"/>
    <property type="match status" value="2"/>
</dbReference>
<dbReference type="Pfam" id="PF13522">
    <property type="entry name" value="GATase_6"/>
    <property type="match status" value="1"/>
</dbReference>
<keyword evidence="5" id="KW-0677">Repeat</keyword>
<evidence type="ECO:0000256" key="1">
    <source>
        <dbReference type="ARBA" id="ARBA00001031"/>
    </source>
</evidence>
<dbReference type="PANTHER" id="PTHR10937:SF0">
    <property type="entry name" value="GLUTAMINE--FRUCTOSE-6-PHOSPHATE TRANSAMINASE (ISOMERIZING)"/>
    <property type="match status" value="1"/>
</dbReference>
<dbReference type="PROSITE" id="PS51464">
    <property type="entry name" value="SIS"/>
    <property type="match status" value="2"/>
</dbReference>
<name>A0A553PT92_TIGCA</name>
<organism evidence="9 10">
    <name type="scientific">Tigriopus californicus</name>
    <name type="common">Marine copepod</name>
    <dbReference type="NCBI Taxonomy" id="6832"/>
    <lineage>
        <taxon>Eukaryota</taxon>
        <taxon>Metazoa</taxon>
        <taxon>Ecdysozoa</taxon>
        <taxon>Arthropoda</taxon>
        <taxon>Crustacea</taxon>
        <taxon>Multicrustacea</taxon>
        <taxon>Hexanauplia</taxon>
        <taxon>Copepoda</taxon>
        <taxon>Harpacticoida</taxon>
        <taxon>Harpacticidae</taxon>
        <taxon>Tigriopus</taxon>
    </lineage>
</organism>
<dbReference type="CDD" id="cd05009">
    <property type="entry name" value="SIS_GlmS_GlmD_2"/>
    <property type="match status" value="1"/>
</dbReference>
<dbReference type="CDD" id="cd05008">
    <property type="entry name" value="SIS_GlmS_GlmD_1"/>
    <property type="match status" value="1"/>
</dbReference>
<reference evidence="9 10" key="1">
    <citation type="journal article" date="2018" name="Nat. Ecol. Evol.">
        <title>Genomic signatures of mitonuclear coevolution across populations of Tigriopus californicus.</title>
        <authorList>
            <person name="Barreto F.S."/>
            <person name="Watson E.T."/>
            <person name="Lima T.G."/>
            <person name="Willett C.S."/>
            <person name="Edmands S."/>
            <person name="Li W."/>
            <person name="Burton R.S."/>
        </authorList>
    </citation>
    <scope>NUCLEOTIDE SEQUENCE [LARGE SCALE GENOMIC DNA]</scope>
    <source>
        <strain evidence="9 10">San Diego</strain>
    </source>
</reference>
<dbReference type="InterPro" id="IPR035490">
    <property type="entry name" value="GlmS/FrlB_SIS"/>
</dbReference>
<evidence type="ECO:0000313" key="9">
    <source>
        <dbReference type="EMBL" id="TRY80899.1"/>
    </source>
</evidence>
<keyword evidence="4" id="KW-0808">Transferase</keyword>
<dbReference type="InterPro" id="IPR046348">
    <property type="entry name" value="SIS_dom_sf"/>
</dbReference>
<evidence type="ECO:0000259" key="7">
    <source>
        <dbReference type="PROSITE" id="PS51278"/>
    </source>
</evidence>
<gene>
    <name evidence="9" type="ORF">TCAL_17457</name>
</gene>
<dbReference type="GO" id="GO:0004360">
    <property type="term" value="F:glutamine-fructose-6-phosphate transaminase (isomerizing) activity"/>
    <property type="evidence" value="ECO:0007669"/>
    <property type="project" value="UniProtKB-EC"/>
</dbReference>
<keyword evidence="3" id="KW-0032">Aminotransferase</keyword>
<evidence type="ECO:0000256" key="2">
    <source>
        <dbReference type="ARBA" id="ARBA00012916"/>
    </source>
</evidence>
<keyword evidence="6" id="KW-0315">Glutamine amidotransferase</keyword>
<evidence type="ECO:0000313" key="10">
    <source>
        <dbReference type="Proteomes" id="UP000318571"/>
    </source>
</evidence>
<feature type="domain" description="SIS" evidence="8">
    <location>
        <begin position="393"/>
        <end position="532"/>
    </location>
</feature>
<dbReference type="UniPathway" id="UPA00113">
    <property type="reaction ID" value="UER00528"/>
</dbReference>
<evidence type="ECO:0000256" key="3">
    <source>
        <dbReference type="ARBA" id="ARBA00022576"/>
    </source>
</evidence>
<feature type="domain" description="SIS" evidence="8">
    <location>
        <begin position="581"/>
        <end position="731"/>
    </location>
</feature>
<dbReference type="AlphaFoldDB" id="A0A553PT92"/>
<dbReference type="PROSITE" id="PS51278">
    <property type="entry name" value="GATASE_TYPE_2"/>
    <property type="match status" value="1"/>
</dbReference>
<evidence type="ECO:0000256" key="4">
    <source>
        <dbReference type="ARBA" id="ARBA00022679"/>
    </source>
</evidence>
<dbReference type="EC" id="2.6.1.16" evidence="2"/>
<dbReference type="Gene3D" id="3.60.20.10">
    <property type="entry name" value="Glutamine Phosphoribosylpyrophosphate, subunit 1, domain 1"/>
    <property type="match status" value="1"/>
</dbReference>
<evidence type="ECO:0000259" key="8">
    <source>
        <dbReference type="PROSITE" id="PS51464"/>
    </source>
</evidence>
<dbReference type="PANTHER" id="PTHR10937">
    <property type="entry name" value="GLUCOSAMINE--FRUCTOSE-6-PHOSPHATE AMINOTRANSFERASE, ISOMERIZING"/>
    <property type="match status" value="1"/>
</dbReference>
<dbReference type="FunFam" id="3.40.50.10490:FF:000001">
    <property type="entry name" value="Glutamine--fructose-6-phosphate aminotransferase [isomerizing]"/>
    <property type="match status" value="1"/>
</dbReference>
<comment type="catalytic activity">
    <reaction evidence="1">
        <text>D-fructose 6-phosphate + L-glutamine = D-glucosamine 6-phosphate + L-glutamate</text>
        <dbReference type="Rhea" id="RHEA:13237"/>
        <dbReference type="ChEBI" id="CHEBI:29985"/>
        <dbReference type="ChEBI" id="CHEBI:58359"/>
        <dbReference type="ChEBI" id="CHEBI:58725"/>
        <dbReference type="ChEBI" id="CHEBI:61527"/>
        <dbReference type="EC" id="2.6.1.16"/>
    </reaction>
</comment>
<accession>A0A553PT92</accession>
<dbReference type="GO" id="GO:0097367">
    <property type="term" value="F:carbohydrate derivative binding"/>
    <property type="evidence" value="ECO:0007669"/>
    <property type="project" value="InterPro"/>
</dbReference>
<dbReference type="GO" id="GO:0006048">
    <property type="term" value="P:UDP-N-acetylglucosamine biosynthetic process"/>
    <property type="evidence" value="ECO:0007669"/>
    <property type="project" value="UniProtKB-UniPathway"/>
</dbReference>
<dbReference type="GO" id="GO:0006487">
    <property type="term" value="P:protein N-linked glycosylation"/>
    <property type="evidence" value="ECO:0007669"/>
    <property type="project" value="TreeGrafter"/>
</dbReference>
<dbReference type="GO" id="GO:0006002">
    <property type="term" value="P:fructose 6-phosphate metabolic process"/>
    <property type="evidence" value="ECO:0007669"/>
    <property type="project" value="TreeGrafter"/>
</dbReference>
<dbReference type="InterPro" id="IPR001347">
    <property type="entry name" value="SIS_dom"/>
</dbReference>